<accession>A0ABM1MSV7</accession>
<evidence type="ECO:0000259" key="15">
    <source>
        <dbReference type="PROSITE" id="PS50173"/>
    </source>
</evidence>
<evidence type="ECO:0000256" key="11">
    <source>
        <dbReference type="ARBA" id="ARBA00023204"/>
    </source>
</evidence>
<dbReference type="SUPFAM" id="SSF56672">
    <property type="entry name" value="DNA/RNA polymerases"/>
    <property type="match status" value="1"/>
</dbReference>
<comment type="function">
    <text evidence="13">Deoxycytidyl transferase involved in DNA repair. Transfers a dCMP residue from dCTP to the 3'-end of a DNA primer in a template-dependent reaction. May assist in the first step in the bypass of abasic lesions by the insertion of a nucleotide opposite the lesion. Required for normal induction of mutations by physical and chemical agents.</text>
</comment>
<dbReference type="InterPro" id="IPR043128">
    <property type="entry name" value="Rev_trsase/Diguanyl_cyclase"/>
</dbReference>
<dbReference type="InterPro" id="IPR043502">
    <property type="entry name" value="DNA/RNA_pol_sf"/>
</dbReference>
<dbReference type="InterPro" id="IPR053848">
    <property type="entry name" value="IMS_HHH_1"/>
</dbReference>
<dbReference type="Gene3D" id="3.40.50.10190">
    <property type="entry name" value="BRCT domain"/>
    <property type="match status" value="1"/>
</dbReference>
<evidence type="ECO:0000256" key="7">
    <source>
        <dbReference type="ARBA" id="ARBA00022723"/>
    </source>
</evidence>
<evidence type="ECO:0000256" key="4">
    <source>
        <dbReference type="ARBA" id="ARBA00022634"/>
    </source>
</evidence>
<evidence type="ECO:0000256" key="6">
    <source>
        <dbReference type="ARBA" id="ARBA00022695"/>
    </source>
</evidence>
<evidence type="ECO:0000256" key="10">
    <source>
        <dbReference type="ARBA" id="ARBA00023125"/>
    </source>
</evidence>
<name>A0ABM1MSV7_NICVS</name>
<dbReference type="Gene3D" id="3.30.70.270">
    <property type="match status" value="1"/>
</dbReference>
<dbReference type="PIRSF" id="PIRSF036573">
    <property type="entry name" value="REV1"/>
    <property type="match status" value="1"/>
</dbReference>
<keyword evidence="5 13" id="KW-0808">Transferase</keyword>
<keyword evidence="10 13" id="KW-0238">DNA-binding</keyword>
<keyword evidence="7" id="KW-0479">Metal-binding</keyword>
<dbReference type="Gene3D" id="6.10.250.1490">
    <property type="match status" value="1"/>
</dbReference>
<dbReference type="Proteomes" id="UP000695000">
    <property type="component" value="Unplaced"/>
</dbReference>
<keyword evidence="16" id="KW-1185">Reference proteome</keyword>
<evidence type="ECO:0000256" key="5">
    <source>
        <dbReference type="ARBA" id="ARBA00022679"/>
    </source>
</evidence>
<keyword evidence="6 13" id="KW-0548">Nucleotidyltransferase</keyword>
<gene>
    <name evidence="17" type="primary">LOC108563480</name>
</gene>
<dbReference type="Pfam" id="PF00533">
    <property type="entry name" value="BRCT"/>
    <property type="match status" value="1"/>
</dbReference>
<dbReference type="InterPro" id="IPR017961">
    <property type="entry name" value="DNA_pol_Y-fam_little_finger"/>
</dbReference>
<keyword evidence="4 13" id="KW-0237">DNA synthesis</keyword>
<dbReference type="Gene3D" id="6.10.250.1630">
    <property type="match status" value="2"/>
</dbReference>
<dbReference type="PROSITE" id="PS50172">
    <property type="entry name" value="BRCT"/>
    <property type="match status" value="1"/>
</dbReference>
<dbReference type="Pfam" id="PF11799">
    <property type="entry name" value="IMS_C"/>
    <property type="match status" value="1"/>
</dbReference>
<evidence type="ECO:0000256" key="1">
    <source>
        <dbReference type="ARBA" id="ARBA00004123"/>
    </source>
</evidence>
<evidence type="ECO:0000256" key="12">
    <source>
        <dbReference type="ARBA" id="ARBA00023242"/>
    </source>
</evidence>
<dbReference type="InterPro" id="IPR025527">
    <property type="entry name" value="HUWE1/Rev1_UBM"/>
</dbReference>
<dbReference type="CDD" id="cd17719">
    <property type="entry name" value="BRCT_Rev1"/>
    <property type="match status" value="1"/>
</dbReference>
<dbReference type="InterPro" id="IPR036775">
    <property type="entry name" value="DNA_pol_Y-fam_lit_finger_sf"/>
</dbReference>
<dbReference type="SMART" id="SM00292">
    <property type="entry name" value="BRCT"/>
    <property type="match status" value="1"/>
</dbReference>
<evidence type="ECO:0000313" key="17">
    <source>
        <dbReference type="RefSeq" id="XP_017777657.1"/>
    </source>
</evidence>
<keyword evidence="12 13" id="KW-0539">Nucleus</keyword>
<dbReference type="PANTHER" id="PTHR45990:SF1">
    <property type="entry name" value="DNA REPAIR PROTEIN REV1"/>
    <property type="match status" value="1"/>
</dbReference>
<keyword evidence="8 13" id="KW-0227">DNA damage</keyword>
<dbReference type="Pfam" id="PF21999">
    <property type="entry name" value="IMS_HHH_1"/>
    <property type="match status" value="1"/>
</dbReference>
<dbReference type="Pfam" id="PF16727">
    <property type="entry name" value="REV1_C"/>
    <property type="match status" value="1"/>
</dbReference>
<organism evidence="16 17">
    <name type="scientific">Nicrophorus vespilloides</name>
    <name type="common">Boreal carrion beetle</name>
    <dbReference type="NCBI Taxonomy" id="110193"/>
    <lineage>
        <taxon>Eukaryota</taxon>
        <taxon>Metazoa</taxon>
        <taxon>Ecdysozoa</taxon>
        <taxon>Arthropoda</taxon>
        <taxon>Hexapoda</taxon>
        <taxon>Insecta</taxon>
        <taxon>Pterygota</taxon>
        <taxon>Neoptera</taxon>
        <taxon>Endopterygota</taxon>
        <taxon>Coleoptera</taxon>
        <taxon>Polyphaga</taxon>
        <taxon>Staphyliniformia</taxon>
        <taxon>Silphidae</taxon>
        <taxon>Nicrophorinae</taxon>
        <taxon>Nicrophorus</taxon>
    </lineage>
</organism>
<feature type="domain" description="BRCT" evidence="14">
    <location>
        <begin position="45"/>
        <end position="131"/>
    </location>
</feature>
<dbReference type="EC" id="2.7.7.-" evidence="13"/>
<keyword evidence="11 13" id="KW-0234">DNA repair</keyword>
<dbReference type="Gene3D" id="1.10.150.20">
    <property type="entry name" value="5' to 3' exonuclease, C-terminal subdomain"/>
    <property type="match status" value="1"/>
</dbReference>
<evidence type="ECO:0000256" key="8">
    <source>
        <dbReference type="ARBA" id="ARBA00022763"/>
    </source>
</evidence>
<feature type="domain" description="UmuC" evidence="15">
    <location>
        <begin position="300"/>
        <end position="517"/>
    </location>
</feature>
<dbReference type="InterPro" id="IPR001357">
    <property type="entry name" value="BRCT_dom"/>
</dbReference>
<comment type="similarity">
    <text evidence="2 13">Belongs to the DNA polymerase type-Y family.</text>
</comment>
<proteinExistence type="inferred from homology"/>
<dbReference type="SUPFAM" id="SSF52113">
    <property type="entry name" value="BRCT domain"/>
    <property type="match status" value="1"/>
</dbReference>
<dbReference type="Pfam" id="PF14377">
    <property type="entry name" value="UBM"/>
    <property type="match status" value="2"/>
</dbReference>
<keyword evidence="9" id="KW-0460">Magnesium</keyword>
<dbReference type="InterPro" id="IPR036420">
    <property type="entry name" value="BRCT_dom_sf"/>
</dbReference>
<dbReference type="Gene3D" id="3.30.1490.100">
    <property type="entry name" value="DNA polymerase, Y-family, little finger domain"/>
    <property type="match status" value="1"/>
</dbReference>
<evidence type="ECO:0000256" key="3">
    <source>
        <dbReference type="ARBA" id="ARBA00020399"/>
    </source>
</evidence>
<dbReference type="Pfam" id="PF00817">
    <property type="entry name" value="IMS"/>
    <property type="match status" value="1"/>
</dbReference>
<protein>
    <recommendedName>
        <fullName evidence="3 13">DNA repair protein REV1</fullName>
        <ecNumber evidence="13">2.7.7.-</ecNumber>
    </recommendedName>
</protein>
<evidence type="ECO:0000256" key="2">
    <source>
        <dbReference type="ARBA" id="ARBA00010945"/>
    </source>
</evidence>
<dbReference type="GeneID" id="108563480"/>
<dbReference type="InterPro" id="IPR012112">
    <property type="entry name" value="REV1"/>
</dbReference>
<sequence length="985" mass="111766">MRGGRRKRNDDDDENGFAQWGGYMEAKKAKLMEQYREQTVKSAEKVSDVLKGIAIFVNGYTKPSSEELKILMAEHGGVFHTYQVASTTHIIASMLPNVKISKLGNVPIVKPGWIVDSITLGRVLDYSNYLLYSNQSRTQPKLKHYMKSADVQSKNITKSRPISPDLFESNEFDEEVEFKLSESTEDEMKISKIIDSKRVLENNGINALTKTAYEGKISIDESKSKSVLENNSINASTKTASDPSFLAEFYNNSRLHLIATLGAEFKQLVNDMREKNTGKYPGLEAITKREVNNKSVGSIVMHIDMDCFFVSVGLRSRPELRGLPVAVTHSKGGPSRSNVDRRREIEMYVERLPEGADCRLEAIDNNSSLSEIASCSYEARKCGVKNGMFMGAALKLCPNLKAIPYDFEGYKQVSSILYKTISEYTLDIEAVSCDEMYVDIGNILQKTSFTVQEWAGHIRSVIKARTGCPCSTGFGANRLQARLATKRAKPDGQYYLKPELVEDYMSEMPLSELPGVGRATLIKLKNLGFETCKDIQESSLTVLQKEFGSKSGESIWDQSHGVDKKALCYEHERKSVSAEVNYGIRFKNEEEALTFLQRLSVEVKNRLLETGMKARGVTLKLMVRAENAPTETAKYLGHGVCDSLTRSVMLPTATEDSQVIYREIKGIYEKLKQPYQDLRGVGIQLTRLEKAVVMNSFMKSFLSKPSTKVETKKDVSFQQKSIIKEKTFKEDTTINEENKENTIEVKPPMRASGRGRPRGSKNGTKLVRKSSNELSNYFKSTQKDRPKVKQSKCDIDLNVLNELPEDIRKEIIKEYNLDKGEETKVASTNIEETVLNELPDDIRKEVMQEYKLETKTLKAKPETRIPEIKIDEPKPEKRKKDTGFASLNYDNFKTMLRNWFKHESEPKLVDVNMLGEYLKELVSSRKIEQLHTILKFFHRNISNLHCNWHEAYLTILKTVQEGMIPIYGHPLHIPKTFECVKHSCD</sequence>
<dbReference type="RefSeq" id="XP_017777657.1">
    <property type="nucleotide sequence ID" value="XM_017922168.1"/>
</dbReference>
<dbReference type="Gene3D" id="3.40.1170.60">
    <property type="match status" value="1"/>
</dbReference>
<dbReference type="InterPro" id="IPR031991">
    <property type="entry name" value="Rev1_C"/>
</dbReference>
<comment type="subcellular location">
    <subcellularLocation>
        <location evidence="1 13">Nucleus</location>
    </subcellularLocation>
</comment>
<evidence type="ECO:0000313" key="16">
    <source>
        <dbReference type="Proteomes" id="UP000695000"/>
    </source>
</evidence>
<dbReference type="CDD" id="cd01701">
    <property type="entry name" value="PolY_Rev1"/>
    <property type="match status" value="1"/>
</dbReference>
<evidence type="ECO:0000256" key="9">
    <source>
        <dbReference type="ARBA" id="ARBA00022842"/>
    </source>
</evidence>
<dbReference type="Gene3D" id="1.20.58.1280">
    <property type="entry name" value="DNA repair protein Rev1, C-terminal domain"/>
    <property type="match status" value="1"/>
</dbReference>
<dbReference type="InterPro" id="IPR038401">
    <property type="entry name" value="Rev1_C_sf"/>
</dbReference>
<dbReference type="PANTHER" id="PTHR45990">
    <property type="entry name" value="DNA REPAIR PROTEIN REV1"/>
    <property type="match status" value="1"/>
</dbReference>
<dbReference type="SUPFAM" id="SSF100879">
    <property type="entry name" value="Lesion bypass DNA polymerase (Y-family), little finger domain"/>
    <property type="match status" value="1"/>
</dbReference>
<evidence type="ECO:0000256" key="13">
    <source>
        <dbReference type="PIRNR" id="PIRNR036573"/>
    </source>
</evidence>
<evidence type="ECO:0000259" key="14">
    <source>
        <dbReference type="PROSITE" id="PS50172"/>
    </source>
</evidence>
<reference evidence="17" key="1">
    <citation type="submission" date="2025-08" db="UniProtKB">
        <authorList>
            <consortium name="RefSeq"/>
        </authorList>
    </citation>
    <scope>IDENTIFICATION</scope>
    <source>
        <tissue evidence="17">Whole Larva</tissue>
    </source>
</reference>
<dbReference type="PROSITE" id="PS50173">
    <property type="entry name" value="UMUC"/>
    <property type="match status" value="1"/>
</dbReference>
<dbReference type="InterPro" id="IPR001126">
    <property type="entry name" value="UmuC"/>
</dbReference>